<dbReference type="FunFam" id="1.10.3210.10:FF:000001">
    <property type="entry name" value="GTP pyrophosphokinase RelA"/>
    <property type="match status" value="1"/>
</dbReference>
<dbReference type="SMART" id="SM00471">
    <property type="entry name" value="HDc"/>
    <property type="match status" value="1"/>
</dbReference>
<proteinExistence type="inferred from homology"/>
<name>A0A4R5UJW5_9HYPH</name>
<dbReference type="InterPro" id="IPR007685">
    <property type="entry name" value="RelA_SpoT"/>
</dbReference>
<dbReference type="Gene3D" id="3.30.460.10">
    <property type="entry name" value="Beta Polymerase, domain 2"/>
    <property type="match status" value="1"/>
</dbReference>
<sequence>MMRQYELVERVQKYKPDANEALLNKAYVYAMQKHGQQKRASGDPYISHPLEVAAILTDMHLDESTIAVALLHDTIEDTTATRAEIDELFGEDIGRLVEGLTKLKRLDLVSKKAKQAENLRKLLLAISDDVRVLLVKLADRLHNMRTLEHMKAEQKARISEETMEIYAPLAGRMGMQDMRDELEDLSFRYMNPEAYETVTGRLDDLSARNEGLIKKIEDELRELLVANGLVDAVVKGRQKKPYSIFRKMQSKSLSFEQLSDLYGFRIVVGDIPSCYRALGIVHTRWRVVPGRFKDYISNPKQNDYRSIHTTIVGPSRQRIETQIRTQLMQEIAEYGIAAHALYKDGQTGEKGGGELLPRESNAYSWLRHTIESLAEGDNPEEFLEHTKLELFQDQVFCFTPKGKLIALPRGATPIDFAYAVHTNIGDTTVGAKINGRIMPLVTRLNNGDEVEIIRSGVQVPPAAWEEIVVTGKARSAIRRATRVAIRKQYTGLGHRILERTFERAGKIFTRENLKPALHRLAHKDVEDAIAAVGRGELSSLDVLRAVYPDYKDERITVKPAADEGWFNMRSATGMMFKLPDQPKVVLPGVAGERDLEPLPIRGLSANMEVTFAPNGAVPGDRIVGIMEREKGITIYPIQASALQRYDDQPERWIDVRWDLDQANKSRFPAHIFVNTLNEPGTLATVAQTIARLDINIRQMSMGSNRAADFSEIEMELEVWDLRQLNQLLLQLKELDCVSNVKRVYD</sequence>
<dbReference type="PROSITE" id="PS51880">
    <property type="entry name" value="TGS"/>
    <property type="match status" value="1"/>
</dbReference>
<dbReference type="InterPro" id="IPR045865">
    <property type="entry name" value="ACT-like_dom_sf"/>
</dbReference>
<dbReference type="GO" id="GO:0005886">
    <property type="term" value="C:plasma membrane"/>
    <property type="evidence" value="ECO:0007669"/>
    <property type="project" value="TreeGrafter"/>
</dbReference>
<evidence type="ECO:0000259" key="9">
    <source>
        <dbReference type="PROSITE" id="PS51831"/>
    </source>
</evidence>
<dbReference type="PANTHER" id="PTHR21262:SF36">
    <property type="entry name" value="BIFUNCTIONAL (P)PPGPP SYNTHASE_HYDROLASE SPOT"/>
    <property type="match status" value="1"/>
</dbReference>
<evidence type="ECO:0000259" key="8">
    <source>
        <dbReference type="PROSITE" id="PS51671"/>
    </source>
</evidence>
<keyword evidence="12" id="KW-1185">Reference proteome</keyword>
<evidence type="ECO:0000313" key="12">
    <source>
        <dbReference type="Proteomes" id="UP000295238"/>
    </source>
</evidence>
<comment type="catalytic activity">
    <reaction evidence="6">
        <text>GTP + ATP = guanosine 3'-diphosphate 5'-triphosphate + AMP</text>
        <dbReference type="Rhea" id="RHEA:22088"/>
        <dbReference type="ChEBI" id="CHEBI:30616"/>
        <dbReference type="ChEBI" id="CHEBI:37565"/>
        <dbReference type="ChEBI" id="CHEBI:142410"/>
        <dbReference type="ChEBI" id="CHEBI:456215"/>
        <dbReference type="EC" id="2.7.6.5"/>
    </reaction>
</comment>
<comment type="similarity">
    <text evidence="7">Belongs to the relA/spoT family.</text>
</comment>
<dbReference type="OrthoDB" id="9805041at2"/>
<dbReference type="InterPro" id="IPR012676">
    <property type="entry name" value="TGS-like"/>
</dbReference>
<dbReference type="Pfam" id="PF02824">
    <property type="entry name" value="TGS"/>
    <property type="match status" value="1"/>
</dbReference>
<evidence type="ECO:0000256" key="5">
    <source>
        <dbReference type="ARBA" id="ARBA00032407"/>
    </source>
</evidence>
<dbReference type="Pfam" id="PF19296">
    <property type="entry name" value="RelA_AH_RIS"/>
    <property type="match status" value="1"/>
</dbReference>
<dbReference type="SUPFAM" id="SSF81271">
    <property type="entry name" value="TGS-like"/>
    <property type="match status" value="1"/>
</dbReference>
<dbReference type="PROSITE" id="PS51671">
    <property type="entry name" value="ACT"/>
    <property type="match status" value="1"/>
</dbReference>
<dbReference type="AlphaFoldDB" id="A0A4R5UJW5"/>
<dbReference type="GO" id="GO:0042594">
    <property type="term" value="P:response to starvation"/>
    <property type="evidence" value="ECO:0007669"/>
    <property type="project" value="TreeGrafter"/>
</dbReference>
<dbReference type="EMBL" id="SMTL01000002">
    <property type="protein sequence ID" value="TDK37171.1"/>
    <property type="molecule type" value="Genomic_DNA"/>
</dbReference>
<dbReference type="CDD" id="cd05399">
    <property type="entry name" value="NT_Rel-Spo_like"/>
    <property type="match status" value="1"/>
</dbReference>
<dbReference type="CDD" id="cd00077">
    <property type="entry name" value="HDc"/>
    <property type="match status" value="1"/>
</dbReference>
<reference evidence="11 12" key="1">
    <citation type="submission" date="2019-03" db="EMBL/GenBank/DDBJ databases">
        <title>Rhizobium sp. nov., an bacterium isolated from biocrust in Mu Us Desert.</title>
        <authorList>
            <person name="Lixiong L."/>
        </authorList>
    </citation>
    <scope>NUCLEOTIDE SEQUENCE [LARGE SCALE GENOMIC DNA]</scope>
    <source>
        <strain evidence="11 12">SPY-1</strain>
    </source>
</reference>
<keyword evidence="11" id="KW-0378">Hydrolase</keyword>
<comment type="function">
    <text evidence="7">In eubacteria ppGpp (guanosine 3'-diphosphate 5'-diphosphate) is a mediator of the stringent response that coordinates a variety of cellular activities in response to changes in nutritional abundance.</text>
</comment>
<dbReference type="InterPro" id="IPR004095">
    <property type="entry name" value="TGS"/>
</dbReference>
<dbReference type="Gene3D" id="3.10.20.30">
    <property type="match status" value="1"/>
</dbReference>
<dbReference type="NCBIfam" id="TIGR00691">
    <property type="entry name" value="spoT_relA"/>
    <property type="match status" value="1"/>
</dbReference>
<dbReference type="InterPro" id="IPR006674">
    <property type="entry name" value="HD_domain"/>
</dbReference>
<dbReference type="Proteomes" id="UP000295238">
    <property type="component" value="Unassembled WGS sequence"/>
</dbReference>
<dbReference type="Pfam" id="PF04607">
    <property type="entry name" value="RelA_SpoT"/>
    <property type="match status" value="1"/>
</dbReference>
<dbReference type="InterPro" id="IPR045600">
    <property type="entry name" value="RelA/SpoT_AH_RIS"/>
</dbReference>
<evidence type="ECO:0000259" key="10">
    <source>
        <dbReference type="PROSITE" id="PS51880"/>
    </source>
</evidence>
<evidence type="ECO:0000256" key="4">
    <source>
        <dbReference type="ARBA" id="ARBA00029754"/>
    </source>
</evidence>
<evidence type="ECO:0000256" key="2">
    <source>
        <dbReference type="ARBA" id="ARBA00014315"/>
    </source>
</evidence>
<dbReference type="GO" id="GO:0015949">
    <property type="term" value="P:nucleobase-containing small molecule interconversion"/>
    <property type="evidence" value="ECO:0007669"/>
    <property type="project" value="UniProtKB-ARBA"/>
</dbReference>
<feature type="domain" description="ACT" evidence="8">
    <location>
        <begin position="670"/>
        <end position="745"/>
    </location>
</feature>
<dbReference type="InterPro" id="IPR012675">
    <property type="entry name" value="Beta-grasp_dom_sf"/>
</dbReference>
<dbReference type="InterPro" id="IPR002912">
    <property type="entry name" value="ACT_dom"/>
</dbReference>
<dbReference type="GO" id="GO:0015969">
    <property type="term" value="P:guanosine tetraphosphate metabolic process"/>
    <property type="evidence" value="ECO:0007669"/>
    <property type="project" value="InterPro"/>
</dbReference>
<dbReference type="InterPro" id="IPR043519">
    <property type="entry name" value="NT_sf"/>
</dbReference>
<accession>A0A4R5UJW5</accession>
<organism evidence="11 12">
    <name type="scientific">Rhizobium deserti</name>
    <dbReference type="NCBI Taxonomy" id="2547961"/>
    <lineage>
        <taxon>Bacteria</taxon>
        <taxon>Pseudomonadati</taxon>
        <taxon>Pseudomonadota</taxon>
        <taxon>Alphaproteobacteria</taxon>
        <taxon>Hyphomicrobiales</taxon>
        <taxon>Rhizobiaceae</taxon>
        <taxon>Rhizobium/Agrobacterium group</taxon>
        <taxon>Rhizobium</taxon>
    </lineage>
</organism>
<dbReference type="GO" id="GO:0005525">
    <property type="term" value="F:GTP binding"/>
    <property type="evidence" value="ECO:0007669"/>
    <property type="project" value="UniProtKB-KW"/>
</dbReference>
<dbReference type="Gene3D" id="3.30.70.260">
    <property type="match status" value="1"/>
</dbReference>
<dbReference type="FunFam" id="3.30.460.10:FF:000001">
    <property type="entry name" value="GTP pyrophosphokinase RelA"/>
    <property type="match status" value="1"/>
</dbReference>
<feature type="domain" description="HD" evidence="9">
    <location>
        <begin position="45"/>
        <end position="144"/>
    </location>
</feature>
<dbReference type="SUPFAM" id="SSF55021">
    <property type="entry name" value="ACT-like"/>
    <property type="match status" value="1"/>
</dbReference>
<dbReference type="SMART" id="SM00954">
    <property type="entry name" value="RelA_SpoT"/>
    <property type="match status" value="1"/>
</dbReference>
<dbReference type="RefSeq" id="WP_133315938.1">
    <property type="nucleotide sequence ID" value="NZ_SMTL01000002.1"/>
</dbReference>
<dbReference type="InterPro" id="IPR004811">
    <property type="entry name" value="RelA/Spo_fam"/>
</dbReference>
<dbReference type="SUPFAM" id="SSF81301">
    <property type="entry name" value="Nucleotidyltransferase"/>
    <property type="match status" value="1"/>
</dbReference>
<dbReference type="Pfam" id="PF13328">
    <property type="entry name" value="HD_4"/>
    <property type="match status" value="1"/>
</dbReference>
<dbReference type="SUPFAM" id="SSF109604">
    <property type="entry name" value="HD-domain/PDEase-like"/>
    <property type="match status" value="1"/>
</dbReference>
<comment type="caution">
    <text evidence="11">The sequence shown here is derived from an EMBL/GenBank/DDBJ whole genome shotgun (WGS) entry which is preliminary data.</text>
</comment>
<feature type="domain" description="TGS" evidence="10">
    <location>
        <begin position="393"/>
        <end position="454"/>
    </location>
</feature>
<dbReference type="CDD" id="cd01668">
    <property type="entry name" value="TGS_RSH"/>
    <property type="match status" value="1"/>
</dbReference>
<evidence type="ECO:0000313" key="11">
    <source>
        <dbReference type="EMBL" id="TDK37171.1"/>
    </source>
</evidence>
<dbReference type="Gene3D" id="1.10.3210.10">
    <property type="entry name" value="Hypothetical protein af1432"/>
    <property type="match status" value="1"/>
</dbReference>
<dbReference type="InterPro" id="IPR033655">
    <property type="entry name" value="TGS_RelA/SpoT"/>
</dbReference>
<dbReference type="PANTHER" id="PTHR21262">
    <property type="entry name" value="GUANOSINE-3',5'-BIS DIPHOSPHATE 3'-PYROPHOSPHOHYDROLASE"/>
    <property type="match status" value="1"/>
</dbReference>
<keyword evidence="3" id="KW-0342">GTP-binding</keyword>
<protein>
    <recommendedName>
        <fullName evidence="2">GTP pyrophosphokinase rsh</fullName>
        <ecNumber evidence="1">2.7.6.5</ecNumber>
    </recommendedName>
    <alternativeName>
        <fullName evidence="5">(p)ppGpp synthase</fullName>
    </alternativeName>
    <alternativeName>
        <fullName evidence="4">ATP:GTP 3'-pyrophosphotransferase</fullName>
    </alternativeName>
</protein>
<dbReference type="GO" id="GO:0008893">
    <property type="term" value="F:guanosine-3',5'-bis(diphosphate) 3'-diphosphatase activity"/>
    <property type="evidence" value="ECO:0007669"/>
    <property type="project" value="TreeGrafter"/>
</dbReference>
<dbReference type="Pfam" id="PF13291">
    <property type="entry name" value="ACT_4"/>
    <property type="match status" value="1"/>
</dbReference>
<dbReference type="PROSITE" id="PS51831">
    <property type="entry name" value="HD"/>
    <property type="match status" value="1"/>
</dbReference>
<evidence type="ECO:0000256" key="7">
    <source>
        <dbReference type="RuleBase" id="RU003847"/>
    </source>
</evidence>
<keyword evidence="3" id="KW-0547">Nucleotide-binding</keyword>
<dbReference type="GO" id="GO:0008728">
    <property type="term" value="F:GTP diphosphokinase activity"/>
    <property type="evidence" value="ECO:0007669"/>
    <property type="project" value="UniProtKB-EC"/>
</dbReference>
<evidence type="ECO:0000256" key="1">
    <source>
        <dbReference type="ARBA" id="ARBA00013251"/>
    </source>
</evidence>
<dbReference type="InterPro" id="IPR003607">
    <property type="entry name" value="HD/PDEase_dom"/>
</dbReference>
<gene>
    <name evidence="11" type="ORF">E2F50_09785</name>
</gene>
<dbReference type="FunFam" id="3.10.20.30:FF:000002">
    <property type="entry name" value="GTP pyrophosphokinase (RelA/SpoT)"/>
    <property type="match status" value="1"/>
</dbReference>
<dbReference type="EC" id="2.7.6.5" evidence="1"/>
<evidence type="ECO:0000256" key="6">
    <source>
        <dbReference type="ARBA" id="ARBA00048244"/>
    </source>
</evidence>
<evidence type="ECO:0000256" key="3">
    <source>
        <dbReference type="ARBA" id="ARBA00023134"/>
    </source>
</evidence>